<feature type="compositionally biased region" description="Low complexity" evidence="6">
    <location>
        <begin position="94"/>
        <end position="109"/>
    </location>
</feature>
<keyword evidence="5" id="KW-0539">Nucleus</keyword>
<keyword evidence="2" id="KW-0805">Transcription regulation</keyword>
<comment type="caution">
    <text evidence="9">The sequence shown here is derived from an EMBL/GenBank/DDBJ whole genome shotgun (WGS) entry which is preliminary data.</text>
</comment>
<dbReference type="InterPro" id="IPR050987">
    <property type="entry name" value="AtrR-like"/>
</dbReference>
<gene>
    <name evidence="9" type="ORF">N7517_004046</name>
</gene>
<evidence type="ECO:0000256" key="3">
    <source>
        <dbReference type="ARBA" id="ARBA00023125"/>
    </source>
</evidence>
<dbReference type="PANTHER" id="PTHR46910:SF1">
    <property type="entry name" value="MISCELLANEOUS ZN(II)2CYS6 TRANSCRIPTION FACTOR (EUROFUNG)-RELATED"/>
    <property type="match status" value="1"/>
</dbReference>
<evidence type="ECO:0000256" key="6">
    <source>
        <dbReference type="SAM" id="MobiDB-lite"/>
    </source>
</evidence>
<evidence type="ECO:0000256" key="2">
    <source>
        <dbReference type="ARBA" id="ARBA00023015"/>
    </source>
</evidence>
<dbReference type="Proteomes" id="UP001147752">
    <property type="component" value="Unassembled WGS sequence"/>
</dbReference>
<evidence type="ECO:0000256" key="4">
    <source>
        <dbReference type="ARBA" id="ARBA00023163"/>
    </source>
</evidence>
<dbReference type="PROSITE" id="PS50048">
    <property type="entry name" value="ZN2_CY6_FUNGAL_2"/>
    <property type="match status" value="1"/>
</dbReference>
<dbReference type="GeneID" id="81460959"/>
<name>A0A9W9VA60_9EURO</name>
<dbReference type="Pfam" id="PF00172">
    <property type="entry name" value="Zn_clus"/>
    <property type="match status" value="1"/>
</dbReference>
<dbReference type="GO" id="GO:0006351">
    <property type="term" value="P:DNA-templated transcription"/>
    <property type="evidence" value="ECO:0007669"/>
    <property type="project" value="InterPro"/>
</dbReference>
<dbReference type="SUPFAM" id="SSF57701">
    <property type="entry name" value="Zn2/Cys6 DNA-binding domain"/>
    <property type="match status" value="1"/>
</dbReference>
<dbReference type="PROSITE" id="PS00463">
    <property type="entry name" value="ZN2_CY6_FUNGAL_1"/>
    <property type="match status" value="1"/>
</dbReference>
<evidence type="ECO:0000256" key="1">
    <source>
        <dbReference type="ARBA" id="ARBA00022723"/>
    </source>
</evidence>
<proteinExistence type="predicted"/>
<dbReference type="CDD" id="cd00067">
    <property type="entry name" value="GAL4"/>
    <property type="match status" value="1"/>
</dbReference>
<dbReference type="GO" id="GO:0008270">
    <property type="term" value="F:zinc ion binding"/>
    <property type="evidence" value="ECO:0007669"/>
    <property type="project" value="InterPro"/>
</dbReference>
<accession>A0A9W9VA60</accession>
<feature type="transmembrane region" description="Helical" evidence="7">
    <location>
        <begin position="561"/>
        <end position="582"/>
    </location>
</feature>
<dbReference type="AlphaFoldDB" id="A0A9W9VA60"/>
<dbReference type="InterPro" id="IPR001138">
    <property type="entry name" value="Zn2Cys6_DnaBD"/>
</dbReference>
<dbReference type="SMART" id="SM00066">
    <property type="entry name" value="GAL4"/>
    <property type="match status" value="1"/>
</dbReference>
<keyword evidence="10" id="KW-1185">Reference proteome</keyword>
<dbReference type="InterPro" id="IPR007219">
    <property type="entry name" value="XnlR_reg_dom"/>
</dbReference>
<reference evidence="9" key="2">
    <citation type="journal article" date="2023" name="IMA Fungus">
        <title>Comparative genomic study of the Penicillium genus elucidates a diverse pangenome and 15 lateral gene transfer events.</title>
        <authorList>
            <person name="Petersen C."/>
            <person name="Sorensen T."/>
            <person name="Nielsen M.R."/>
            <person name="Sondergaard T.E."/>
            <person name="Sorensen J.L."/>
            <person name="Fitzpatrick D.A."/>
            <person name="Frisvad J.C."/>
            <person name="Nielsen K.L."/>
        </authorList>
    </citation>
    <scope>NUCLEOTIDE SEQUENCE</scope>
    <source>
        <strain evidence="9">IBT 3081</strain>
    </source>
</reference>
<feature type="region of interest" description="Disordered" evidence="6">
    <location>
        <begin position="51"/>
        <end position="109"/>
    </location>
</feature>
<evidence type="ECO:0000313" key="9">
    <source>
        <dbReference type="EMBL" id="KAJ5372040.1"/>
    </source>
</evidence>
<dbReference type="EMBL" id="JAPZBT010000002">
    <property type="protein sequence ID" value="KAJ5372040.1"/>
    <property type="molecule type" value="Genomic_DNA"/>
</dbReference>
<evidence type="ECO:0000256" key="5">
    <source>
        <dbReference type="ARBA" id="ARBA00023242"/>
    </source>
</evidence>
<keyword evidence="1" id="KW-0479">Metal-binding</keyword>
<keyword evidence="7" id="KW-1133">Transmembrane helix</keyword>
<organism evidence="9 10">
    <name type="scientific">Penicillium concentricum</name>
    <dbReference type="NCBI Taxonomy" id="293559"/>
    <lineage>
        <taxon>Eukaryota</taxon>
        <taxon>Fungi</taxon>
        <taxon>Dikarya</taxon>
        <taxon>Ascomycota</taxon>
        <taxon>Pezizomycotina</taxon>
        <taxon>Eurotiomycetes</taxon>
        <taxon>Eurotiomycetidae</taxon>
        <taxon>Eurotiales</taxon>
        <taxon>Aspergillaceae</taxon>
        <taxon>Penicillium</taxon>
    </lineage>
</organism>
<evidence type="ECO:0000259" key="8">
    <source>
        <dbReference type="PROSITE" id="PS50048"/>
    </source>
</evidence>
<dbReference type="RefSeq" id="XP_056578026.1">
    <property type="nucleotide sequence ID" value="XM_056721776.1"/>
</dbReference>
<dbReference type="GO" id="GO:0000981">
    <property type="term" value="F:DNA-binding transcription factor activity, RNA polymerase II-specific"/>
    <property type="evidence" value="ECO:0007669"/>
    <property type="project" value="InterPro"/>
</dbReference>
<dbReference type="PANTHER" id="PTHR46910">
    <property type="entry name" value="TRANSCRIPTION FACTOR PDR1"/>
    <property type="match status" value="1"/>
</dbReference>
<dbReference type="OrthoDB" id="2283488at2759"/>
<keyword evidence="7" id="KW-0472">Membrane</keyword>
<feature type="compositionally biased region" description="Pro residues" evidence="6">
    <location>
        <begin position="84"/>
        <end position="93"/>
    </location>
</feature>
<reference evidence="9" key="1">
    <citation type="submission" date="2022-12" db="EMBL/GenBank/DDBJ databases">
        <authorList>
            <person name="Petersen C."/>
        </authorList>
    </citation>
    <scope>NUCLEOTIDE SEQUENCE</scope>
    <source>
        <strain evidence="9">IBT 3081</strain>
    </source>
</reference>
<dbReference type="GO" id="GO:0003677">
    <property type="term" value="F:DNA binding"/>
    <property type="evidence" value="ECO:0007669"/>
    <property type="project" value="UniProtKB-KW"/>
</dbReference>
<dbReference type="SMART" id="SM00906">
    <property type="entry name" value="Fungal_trans"/>
    <property type="match status" value="1"/>
</dbReference>
<dbReference type="CDD" id="cd12148">
    <property type="entry name" value="fungal_TF_MHR"/>
    <property type="match status" value="1"/>
</dbReference>
<protein>
    <recommendedName>
        <fullName evidence="8">Zn(2)-C6 fungal-type domain-containing protein</fullName>
    </recommendedName>
</protein>
<keyword evidence="7" id="KW-0812">Transmembrane</keyword>
<keyword evidence="4" id="KW-0804">Transcription</keyword>
<feature type="domain" description="Zn(2)-C6 fungal-type" evidence="8">
    <location>
        <begin position="22"/>
        <end position="51"/>
    </location>
</feature>
<evidence type="ECO:0000256" key="7">
    <source>
        <dbReference type="SAM" id="Phobius"/>
    </source>
</evidence>
<dbReference type="Pfam" id="PF04082">
    <property type="entry name" value="Fungal_trans"/>
    <property type="match status" value="1"/>
</dbReference>
<keyword evidence="3" id="KW-0238">DNA-binding</keyword>
<dbReference type="InterPro" id="IPR036864">
    <property type="entry name" value="Zn2-C6_fun-type_DNA-bd_sf"/>
</dbReference>
<sequence length="710" mass="79230">MLYSFAPPRSGPLVKRRKVRRACDFCRQHRVRCDGTLPCSQCVTNRVKCVKPRASHPPSPPDSARAEHIRPSVPPSLAPSVPSSLPPSLPSCTPPAQSVSSSAPVCSPQDSTHVVVRDPDCLTGFISRINTFCSVVSQMSAQSSPVSDESPSSEASYFTPALLQNSDQNFPQSSTSNSQDLQQRLLKIFWARYQCLAPIVTQADVLDSEPGRKQEPLRDALMAYCLQSVYHSGLHHRLLGVNTTLNEAQERASEKQQSPLVALFAAYFQKALAKNSHFLLYAEPSVSDVQRHILMALFLLNSGEVLAAYNITGVAIRLAQSLDLQNSSKSHFSPNEAEIRDRVWWMLVHLDFRCSRYLGKPVIVSLKDMTLAIPNYNPSTTPAFSELVFHSETIALTVVGKRVAESLAARHDTMSAGDPIGQIEQSAEHLTHEISYLYEWRDSIMKSEPFKDLVLVGSANRPQTYASGEELKHDDDKWMFYHSPVRILQQTLLELQFHDLVIWFHRPFIQFPSLGLVPQRSPGADIHATTAIRYALTAIETVHRRMLSHDALYGCSDVYQYVWNAVLTLVGFMLAYPLCYWFSVARQHVELSFQVFDTAKTSNPIASRAAHLTRYLLGRVDALMEVLNAQASTSHPYRHSPDGERGAENWDGVDLGERSSGLSAVTPGTDDLWCWANTVDPETWSGYCHEINDMLVDLPEIPSSIDHFAQ</sequence>
<dbReference type="Gene3D" id="4.10.240.10">
    <property type="entry name" value="Zn(2)-C6 fungal-type DNA-binding domain"/>
    <property type="match status" value="1"/>
</dbReference>
<evidence type="ECO:0000313" key="10">
    <source>
        <dbReference type="Proteomes" id="UP001147752"/>
    </source>
</evidence>